<protein>
    <recommendedName>
        <fullName evidence="2">Zinc knuckle CX2CX4HX4C</fullName>
    </recommendedName>
</protein>
<reference evidence="1" key="1">
    <citation type="journal article" date="2019" name="Sci. Rep.">
        <title>Draft genome of Tanacetum cinerariifolium, the natural source of mosquito coil.</title>
        <authorList>
            <person name="Yamashiro T."/>
            <person name="Shiraishi A."/>
            <person name="Satake H."/>
            <person name="Nakayama K."/>
        </authorList>
    </citation>
    <scope>NUCLEOTIDE SEQUENCE</scope>
</reference>
<organism evidence="1">
    <name type="scientific">Tanacetum cinerariifolium</name>
    <name type="common">Dalmatian daisy</name>
    <name type="synonym">Chrysanthemum cinerariifolium</name>
    <dbReference type="NCBI Taxonomy" id="118510"/>
    <lineage>
        <taxon>Eukaryota</taxon>
        <taxon>Viridiplantae</taxon>
        <taxon>Streptophyta</taxon>
        <taxon>Embryophyta</taxon>
        <taxon>Tracheophyta</taxon>
        <taxon>Spermatophyta</taxon>
        <taxon>Magnoliopsida</taxon>
        <taxon>eudicotyledons</taxon>
        <taxon>Gunneridae</taxon>
        <taxon>Pentapetalae</taxon>
        <taxon>asterids</taxon>
        <taxon>campanulids</taxon>
        <taxon>Asterales</taxon>
        <taxon>Asteraceae</taxon>
        <taxon>Asteroideae</taxon>
        <taxon>Anthemideae</taxon>
        <taxon>Anthemidinae</taxon>
        <taxon>Tanacetum</taxon>
    </lineage>
</organism>
<accession>A0A6L2L5A6</accession>
<evidence type="ECO:0000313" key="1">
    <source>
        <dbReference type="EMBL" id="GEU56230.1"/>
    </source>
</evidence>
<dbReference type="EMBL" id="BKCJ010003627">
    <property type="protein sequence ID" value="GEU56230.1"/>
    <property type="molecule type" value="Genomic_DNA"/>
</dbReference>
<dbReference type="AlphaFoldDB" id="A0A6L2L5A6"/>
<gene>
    <name evidence="1" type="ORF">Tci_028208</name>
</gene>
<evidence type="ECO:0008006" key="2">
    <source>
        <dbReference type="Google" id="ProtNLM"/>
    </source>
</evidence>
<proteinExistence type="predicted"/>
<sequence>MLLRHLLLTCHEDIKAVKHKELLSGMTNDNRMVVMDTLFVMCDSIEADNSPNDSIVQSVDIQDKPSSYVGLEDVLENGPWMIHNSPIILKKSTMNSCLCKEELTQSLNMVVPLINVSGFTIETVSIEYEWKPPCCDLCKIFGHVLDHCPQKVSVPSTVVTLIIVTLIVVTPNVEKTHDGFQTVGKRTRRVNLSPLIVNKPPKVTVPSSKEDNIPMSNSYTVLDEESVEDVENVYDELSNLLHSS</sequence>
<name>A0A6L2L5A6_TANCI</name>
<comment type="caution">
    <text evidence="1">The sequence shown here is derived from an EMBL/GenBank/DDBJ whole genome shotgun (WGS) entry which is preliminary data.</text>
</comment>